<evidence type="ECO:0000256" key="4">
    <source>
        <dbReference type="ARBA" id="ARBA00022553"/>
    </source>
</evidence>
<dbReference type="EMBL" id="JAOQJR010000002">
    <property type="protein sequence ID" value="MCU6737589.1"/>
    <property type="molecule type" value="Genomic_DNA"/>
</dbReference>
<evidence type="ECO:0000256" key="2">
    <source>
        <dbReference type="ARBA" id="ARBA00022448"/>
    </source>
</evidence>
<evidence type="ECO:0000256" key="5">
    <source>
        <dbReference type="ARBA" id="ARBA00022597"/>
    </source>
</evidence>
<feature type="domain" description="PTS EIIC type-2" evidence="14">
    <location>
        <begin position="280"/>
        <end position="616"/>
    </location>
</feature>
<dbReference type="Proteomes" id="UP001208364">
    <property type="component" value="Unassembled WGS sequence"/>
</dbReference>
<reference evidence="15 16" key="1">
    <citation type="journal article" date="2021" name="ISME Commun">
        <title>Automated analysis of genomic sequences facilitates high-throughput and comprehensive description of bacteria.</title>
        <authorList>
            <person name="Hitch T.C.A."/>
        </authorList>
    </citation>
    <scope>NUCLEOTIDE SEQUENCE [LARGE SCALE GENOMIC DNA]</scope>
    <source>
        <strain evidence="15 16">H4_15</strain>
    </source>
</reference>
<dbReference type="InterPro" id="IPR002178">
    <property type="entry name" value="PTS_EIIA_type-2_dom"/>
</dbReference>
<dbReference type="InterPro" id="IPR036095">
    <property type="entry name" value="PTS_EIIB-like_sf"/>
</dbReference>
<feature type="transmembrane region" description="Helical" evidence="11">
    <location>
        <begin position="492"/>
        <end position="512"/>
    </location>
</feature>
<comment type="caution">
    <text evidence="15">The sequence shown here is derived from an EMBL/GenBank/DDBJ whole genome shotgun (WGS) entry which is preliminary data.</text>
</comment>
<evidence type="ECO:0000256" key="1">
    <source>
        <dbReference type="ARBA" id="ARBA00004429"/>
    </source>
</evidence>
<dbReference type="InterPro" id="IPR003501">
    <property type="entry name" value="PTS_EIIB_2/3"/>
</dbReference>
<dbReference type="InterPro" id="IPR016152">
    <property type="entry name" value="PTrfase/Anion_transptr"/>
</dbReference>
<accession>A0ABT2SRW9</accession>
<dbReference type="InterPro" id="IPR003353">
    <property type="entry name" value="PTS_IIB_fruc"/>
</dbReference>
<evidence type="ECO:0000256" key="8">
    <source>
        <dbReference type="ARBA" id="ARBA00022692"/>
    </source>
</evidence>
<feature type="domain" description="PTS EIIB type-2" evidence="13">
    <location>
        <begin position="164"/>
        <end position="259"/>
    </location>
</feature>
<keyword evidence="3" id="KW-1003">Cell membrane</keyword>
<dbReference type="InterPro" id="IPR006327">
    <property type="entry name" value="PTS_IIC_fruc"/>
</dbReference>
<evidence type="ECO:0000256" key="3">
    <source>
        <dbReference type="ARBA" id="ARBA00022475"/>
    </source>
</evidence>
<dbReference type="InterPro" id="IPR004715">
    <property type="entry name" value="PTS_IIA_fruc"/>
</dbReference>
<dbReference type="NCBIfam" id="TIGR00829">
    <property type="entry name" value="FRU"/>
    <property type="match status" value="1"/>
</dbReference>
<evidence type="ECO:0000256" key="6">
    <source>
        <dbReference type="ARBA" id="ARBA00022679"/>
    </source>
</evidence>
<evidence type="ECO:0000313" key="16">
    <source>
        <dbReference type="Proteomes" id="UP001208364"/>
    </source>
</evidence>
<dbReference type="SUPFAM" id="SSF52794">
    <property type="entry name" value="PTS system IIB component-like"/>
    <property type="match status" value="1"/>
</dbReference>
<keyword evidence="10 11" id="KW-0472">Membrane</keyword>
<keyword evidence="5" id="KW-0762">Sugar transport</keyword>
<keyword evidence="4" id="KW-0597">Phosphoprotein</keyword>
<organism evidence="15 16">
    <name type="scientific">[Clostridium] ammoniilyticum</name>
    <dbReference type="NCBI Taxonomy" id="2981784"/>
    <lineage>
        <taxon>Bacteria</taxon>
        <taxon>Bacillati</taxon>
        <taxon>Bacillota</taxon>
        <taxon>Erysipelotrichia</taxon>
        <taxon>Erysipelotrichales</taxon>
        <taxon>Coprobacillaceae</taxon>
        <taxon>Faecalibacillus</taxon>
    </lineage>
</organism>
<feature type="transmembrane region" description="Helical" evidence="11">
    <location>
        <begin position="376"/>
        <end position="393"/>
    </location>
</feature>
<dbReference type="PROSITE" id="PS51094">
    <property type="entry name" value="PTS_EIIA_TYPE_2"/>
    <property type="match status" value="1"/>
</dbReference>
<name>A0ABT2SRW9_9FIRM</name>
<dbReference type="Pfam" id="PF02302">
    <property type="entry name" value="PTS_IIB"/>
    <property type="match status" value="1"/>
</dbReference>
<feature type="transmembrane region" description="Helical" evidence="11">
    <location>
        <begin position="548"/>
        <end position="567"/>
    </location>
</feature>
<sequence>MRITELLDINSIDLNPQVSNKEEAINHLVDLLDQSGKLNDKEIYKESVLNREAQSTTGIGDGVAIPHGQSEGVKTAGLSAMVVKEGLDFKSLDGQPTYLFFMIGAPKDSGGAHLQALAQLSTLLMEEDFRNALINASSKEEFLQLIDAKENKKEEVKEIVHPAVLAVTACPTGIAHTFMAAKALEQAGEKLNISIKVETNGQEGVKNQLTQDDIDHCTCIIVAADKKVEMQRFEAKKVIQVPVRDGISKAEELVQKANNGDGEIYHHDTKKEKQNIIRLFYKHLMNGISHALPFLVASGVLYGILYLVKDQVLSNQSLTLINYVQQLITIMIIPIVSAYIADSIADRPAMVSGFAGGLIVCQGISMSSISANSTSLLAGIVAGFLAGFVSLILKKLFSYLPQCLKGIEASLFHPVLSTVIVLFVMIYLNGYLYIAHSYILQYVSLVESQMSTKILFGFVLGMMMAIDNGGPINKTAYVFGIGMLISYDYYPMAAVMAGGMIPPFIIALTATLSKNRFSNRKDALMNYINGISFISEGAIPFIQQESTVILPACCLAAGLAGALSMYFECSITSPHGGLFLIWMVNNPLYYLALIVLSTVVGTLLLFIFTKLKNNVK</sequence>
<dbReference type="CDD" id="cd00211">
    <property type="entry name" value="PTS_IIA_fru"/>
    <property type="match status" value="1"/>
</dbReference>
<keyword evidence="8 11" id="KW-0812">Transmembrane</keyword>
<evidence type="ECO:0000259" key="14">
    <source>
        <dbReference type="PROSITE" id="PS51104"/>
    </source>
</evidence>
<dbReference type="SUPFAM" id="SSF55804">
    <property type="entry name" value="Phoshotransferase/anion transport protein"/>
    <property type="match status" value="1"/>
</dbReference>
<dbReference type="RefSeq" id="WP_147579727.1">
    <property type="nucleotide sequence ID" value="NZ_JAOQJR010000002.1"/>
</dbReference>
<keyword evidence="7" id="KW-0598">Phosphotransferase system</keyword>
<dbReference type="PROSITE" id="PS51104">
    <property type="entry name" value="PTS_EIIC_TYPE_2"/>
    <property type="match status" value="1"/>
</dbReference>
<feature type="transmembrane region" description="Helical" evidence="11">
    <location>
        <begin position="454"/>
        <end position="472"/>
    </location>
</feature>
<dbReference type="CDD" id="cd05569">
    <property type="entry name" value="PTS_IIB_fructose"/>
    <property type="match status" value="1"/>
</dbReference>
<dbReference type="PROSITE" id="PS00372">
    <property type="entry name" value="PTS_EIIA_TYPE_2_HIS"/>
    <property type="match status" value="1"/>
</dbReference>
<dbReference type="Gene3D" id="3.40.50.2300">
    <property type="match status" value="1"/>
</dbReference>
<dbReference type="Pfam" id="PF00359">
    <property type="entry name" value="PTS_EIIA_2"/>
    <property type="match status" value="1"/>
</dbReference>
<dbReference type="InterPro" id="IPR050864">
    <property type="entry name" value="Bacterial_PTS_Sugar_Transport"/>
</dbReference>
<dbReference type="PANTHER" id="PTHR30505">
    <property type="entry name" value="FRUCTOSE-LIKE PERMEASE"/>
    <property type="match status" value="1"/>
</dbReference>
<dbReference type="Gene3D" id="3.40.930.10">
    <property type="entry name" value="Mannitol-specific EII, Chain A"/>
    <property type="match status" value="1"/>
</dbReference>
<dbReference type="InterPro" id="IPR013011">
    <property type="entry name" value="PTS_EIIB_2"/>
</dbReference>
<keyword evidence="2" id="KW-0813">Transport</keyword>
<comment type="subcellular location">
    <subcellularLocation>
        <location evidence="1">Cell inner membrane</location>
        <topology evidence="1">Multi-pass membrane protein</topology>
    </subcellularLocation>
</comment>
<evidence type="ECO:0000313" key="15">
    <source>
        <dbReference type="EMBL" id="MCU6737589.1"/>
    </source>
</evidence>
<evidence type="ECO:0000256" key="11">
    <source>
        <dbReference type="SAM" id="Phobius"/>
    </source>
</evidence>
<feature type="transmembrane region" description="Helical" evidence="11">
    <location>
        <begin position="288"/>
        <end position="308"/>
    </location>
</feature>
<dbReference type="NCBIfam" id="TIGR01427">
    <property type="entry name" value="PTS_IIC_fructo"/>
    <property type="match status" value="1"/>
</dbReference>
<evidence type="ECO:0000256" key="7">
    <source>
        <dbReference type="ARBA" id="ARBA00022683"/>
    </source>
</evidence>
<evidence type="ECO:0000256" key="9">
    <source>
        <dbReference type="ARBA" id="ARBA00022989"/>
    </source>
</evidence>
<proteinExistence type="predicted"/>
<gene>
    <name evidence="15" type="ORF">OCV55_02680</name>
</gene>
<dbReference type="PROSITE" id="PS51099">
    <property type="entry name" value="PTS_EIIB_TYPE_2"/>
    <property type="match status" value="1"/>
</dbReference>
<feature type="transmembrane region" description="Helical" evidence="11">
    <location>
        <begin position="588"/>
        <end position="608"/>
    </location>
</feature>
<evidence type="ECO:0000256" key="10">
    <source>
        <dbReference type="ARBA" id="ARBA00023136"/>
    </source>
</evidence>
<dbReference type="PANTHER" id="PTHR30505:SF28">
    <property type="entry name" value="PTS SYSTEM 2-O-ALPHA-MANNOSYL-D-GLYCERATE-SPECIFIC EIIABC COMPONENT"/>
    <property type="match status" value="1"/>
</dbReference>
<dbReference type="NCBIfam" id="TIGR00848">
    <property type="entry name" value="fruA"/>
    <property type="match status" value="1"/>
</dbReference>
<keyword evidence="9 11" id="KW-1133">Transmembrane helix</keyword>
<evidence type="ECO:0000259" key="12">
    <source>
        <dbReference type="PROSITE" id="PS51094"/>
    </source>
</evidence>
<protein>
    <submittedName>
        <fullName evidence="15">Fructose-specific PTS transporter subunit EIIC</fullName>
    </submittedName>
</protein>
<evidence type="ECO:0000259" key="13">
    <source>
        <dbReference type="PROSITE" id="PS51099"/>
    </source>
</evidence>
<feature type="transmembrane region" description="Helical" evidence="11">
    <location>
        <begin position="320"/>
        <end position="341"/>
    </location>
</feature>
<feature type="domain" description="PTS EIIA type-2" evidence="12">
    <location>
        <begin position="5"/>
        <end position="149"/>
    </location>
</feature>
<keyword evidence="6" id="KW-0808">Transferase</keyword>
<dbReference type="InterPro" id="IPR013014">
    <property type="entry name" value="PTS_EIIC_2"/>
</dbReference>
<feature type="transmembrane region" description="Helical" evidence="11">
    <location>
        <begin position="413"/>
        <end position="434"/>
    </location>
</feature>
<keyword evidence="16" id="KW-1185">Reference proteome</keyword>